<keyword evidence="9" id="KW-1185">Reference proteome</keyword>
<evidence type="ECO:0000256" key="5">
    <source>
        <dbReference type="ARBA" id="ARBA00022991"/>
    </source>
</evidence>
<dbReference type="EMBL" id="JBHRYQ010000001">
    <property type="protein sequence ID" value="MFC3809128.1"/>
    <property type="molecule type" value="Genomic_DNA"/>
</dbReference>
<dbReference type="InterPro" id="IPR036134">
    <property type="entry name" value="Crypto/Photolyase_FAD-like_sf"/>
</dbReference>
<dbReference type="PROSITE" id="PS00394">
    <property type="entry name" value="DNA_PHOTOLYASES_1_1"/>
    <property type="match status" value="1"/>
</dbReference>
<comment type="similarity">
    <text evidence="6">Belongs to the DNA photolyase family.</text>
</comment>
<dbReference type="InterPro" id="IPR002081">
    <property type="entry name" value="Cryptochrome/DNA_photolyase_1"/>
</dbReference>
<dbReference type="Pfam" id="PF00875">
    <property type="entry name" value="DNA_photolyase"/>
    <property type="match status" value="1"/>
</dbReference>
<evidence type="ECO:0000256" key="1">
    <source>
        <dbReference type="ARBA" id="ARBA00001932"/>
    </source>
</evidence>
<evidence type="ECO:0000259" key="7">
    <source>
        <dbReference type="PROSITE" id="PS51645"/>
    </source>
</evidence>
<feature type="domain" description="Photolyase/cryptochrome alpha/beta" evidence="7">
    <location>
        <begin position="5"/>
        <end position="135"/>
    </location>
</feature>
<dbReference type="Pfam" id="PF03441">
    <property type="entry name" value="FAD_binding_7"/>
    <property type="match status" value="1"/>
</dbReference>
<comment type="cofactor">
    <cofactor evidence="1">
        <name>(6R)-5,10-methylene-5,6,7,8-tetrahydrofolate</name>
        <dbReference type="ChEBI" id="CHEBI:15636"/>
    </cofactor>
</comment>
<comment type="caution">
    <text evidence="8">The sequence shown here is derived from an EMBL/GenBank/DDBJ whole genome shotgun (WGS) entry which is preliminary data.</text>
</comment>
<name>A0ABV7YTA0_9BACT</name>
<dbReference type="Gene3D" id="1.25.40.80">
    <property type="match status" value="1"/>
</dbReference>
<gene>
    <name evidence="8" type="ORF">ACFOOI_00560</name>
</gene>
<dbReference type="Proteomes" id="UP001595616">
    <property type="component" value="Unassembled WGS sequence"/>
</dbReference>
<dbReference type="PRINTS" id="PR00147">
    <property type="entry name" value="DNAPHOTLYASE"/>
</dbReference>
<evidence type="ECO:0000313" key="9">
    <source>
        <dbReference type="Proteomes" id="UP001595616"/>
    </source>
</evidence>
<dbReference type="SUPFAM" id="SSF48173">
    <property type="entry name" value="Cryptochrome/photolyase FAD-binding domain"/>
    <property type="match status" value="1"/>
</dbReference>
<proteinExistence type="inferred from homology"/>
<dbReference type="Gene3D" id="3.40.50.620">
    <property type="entry name" value="HUPs"/>
    <property type="match status" value="1"/>
</dbReference>
<reference evidence="9" key="1">
    <citation type="journal article" date="2019" name="Int. J. Syst. Evol. Microbiol.">
        <title>The Global Catalogue of Microorganisms (GCM) 10K type strain sequencing project: providing services to taxonomists for standard genome sequencing and annotation.</title>
        <authorList>
            <consortium name="The Broad Institute Genomics Platform"/>
            <consortium name="The Broad Institute Genome Sequencing Center for Infectious Disease"/>
            <person name="Wu L."/>
            <person name="Ma J."/>
        </authorList>
    </citation>
    <scope>NUCLEOTIDE SEQUENCE [LARGE SCALE GENOMIC DNA]</scope>
    <source>
        <strain evidence="9">CECT 7956</strain>
    </source>
</reference>
<evidence type="ECO:0000313" key="8">
    <source>
        <dbReference type="EMBL" id="MFC3809128.1"/>
    </source>
</evidence>
<dbReference type="SUPFAM" id="SSF52425">
    <property type="entry name" value="Cryptochrome/photolyase, N-terminal domain"/>
    <property type="match status" value="1"/>
</dbReference>
<organism evidence="8 9">
    <name type="scientific">Lacihabitans lacunae</name>
    <dbReference type="NCBI Taxonomy" id="1028214"/>
    <lineage>
        <taxon>Bacteria</taxon>
        <taxon>Pseudomonadati</taxon>
        <taxon>Bacteroidota</taxon>
        <taxon>Cytophagia</taxon>
        <taxon>Cytophagales</taxon>
        <taxon>Leadbetterellaceae</taxon>
        <taxon>Lacihabitans</taxon>
    </lineage>
</organism>
<dbReference type="InterPro" id="IPR018394">
    <property type="entry name" value="DNA_photolyase_1_CS_C"/>
</dbReference>
<dbReference type="PROSITE" id="PS51645">
    <property type="entry name" value="PHR_CRY_ALPHA_BETA"/>
    <property type="match status" value="1"/>
</dbReference>
<dbReference type="InterPro" id="IPR006050">
    <property type="entry name" value="DNA_photolyase_N"/>
</dbReference>
<keyword evidence="3 6" id="KW-0285">Flavoprotein</keyword>
<accession>A0ABV7YTA0</accession>
<evidence type="ECO:0000256" key="2">
    <source>
        <dbReference type="ARBA" id="ARBA00001974"/>
    </source>
</evidence>
<keyword evidence="4 6" id="KW-0274">FAD</keyword>
<dbReference type="Gene3D" id="1.10.579.10">
    <property type="entry name" value="DNA Cyclobutane Dipyrimidine Photolyase, subunit A, domain 3"/>
    <property type="match status" value="1"/>
</dbReference>
<dbReference type="PANTHER" id="PTHR11455:SF9">
    <property type="entry name" value="CRYPTOCHROME CIRCADIAN CLOCK 5 ISOFORM X1"/>
    <property type="match status" value="1"/>
</dbReference>
<comment type="cofactor">
    <cofactor evidence="2">
        <name>FAD</name>
        <dbReference type="ChEBI" id="CHEBI:57692"/>
    </cofactor>
</comment>
<evidence type="ECO:0000256" key="3">
    <source>
        <dbReference type="ARBA" id="ARBA00022630"/>
    </source>
</evidence>
<dbReference type="InterPro" id="IPR036155">
    <property type="entry name" value="Crypto/Photolyase_N_sf"/>
</dbReference>
<dbReference type="PANTHER" id="PTHR11455">
    <property type="entry name" value="CRYPTOCHROME"/>
    <property type="match status" value="1"/>
</dbReference>
<evidence type="ECO:0000256" key="6">
    <source>
        <dbReference type="RuleBase" id="RU004182"/>
    </source>
</evidence>
<dbReference type="InterPro" id="IPR005101">
    <property type="entry name" value="Cryptochr/Photolyase_FAD-bd"/>
</dbReference>
<dbReference type="RefSeq" id="WP_379833751.1">
    <property type="nucleotide sequence ID" value="NZ_JBHRYQ010000001.1"/>
</dbReference>
<dbReference type="InterPro" id="IPR014729">
    <property type="entry name" value="Rossmann-like_a/b/a_fold"/>
</dbReference>
<sequence length="489" mass="57834">MERKKINIVWLKRDLRTQDHAALYAAEYEVTPYLIIYLIEPTIISYPDTSLRHLQFQYHSILQMQSKLEAANQKVHILYAEAINAFTYLNEHFEIQKVFSYQESGIKLTFNRDLAVKIFLKENNIIWTEFQRDGILRGIKNRTGWDKAWYQMAHSEQFKNIFSESKSIEFVNPFPLAGEFEQELNKYPREYQPAGEDFGQKYLQTFTNHRAANYSRHISKPLESRTSCSRLSPYLAWGNLSIKQVYQALESAKNSGKYKRPIDNAITRLHWHCHFIQKFETECEYETRFLNAAYNQVVWNKNDEALQAWKEGKTGIPLIDACMRALWQTGWINFRMRAMVVSFLCHHLFLDWRSGVYHLANLFLDYEPGIHYSQFQMQAGTTGINLIRIYNPIKQSQEHDPNGVFIKKWIPELQNVPDKYIHEPWKMPLMEQELANVRIGTEYPAPIIEPEKEIKNNRDKIWAFRKTKSVKINNPSIVEKHARPRKKSI</sequence>
<evidence type="ECO:0000256" key="4">
    <source>
        <dbReference type="ARBA" id="ARBA00022827"/>
    </source>
</evidence>
<protein>
    <submittedName>
        <fullName evidence="8">Deoxyribodipyrimidine photo-lyase/cryptochrome family protein</fullName>
    </submittedName>
</protein>
<keyword evidence="5 6" id="KW-0157">Chromophore</keyword>